<name>A0A8H4XKD0_9HYPO</name>
<evidence type="ECO:0000256" key="3">
    <source>
        <dbReference type="PROSITE-ProRule" id="PRU00239"/>
    </source>
</evidence>
<feature type="region of interest" description="Disordered" evidence="5">
    <location>
        <begin position="889"/>
        <end position="909"/>
    </location>
</feature>
<gene>
    <name evidence="7" type="ORF">FZEAL_5936</name>
</gene>
<organism evidence="7 8">
    <name type="scientific">Fusarium zealandicum</name>
    <dbReference type="NCBI Taxonomy" id="1053134"/>
    <lineage>
        <taxon>Eukaryota</taxon>
        <taxon>Fungi</taxon>
        <taxon>Dikarya</taxon>
        <taxon>Ascomycota</taxon>
        <taxon>Pezizomycotina</taxon>
        <taxon>Sordariomycetes</taxon>
        <taxon>Hypocreomycetidae</taxon>
        <taxon>Hypocreales</taxon>
        <taxon>Nectriaceae</taxon>
        <taxon>Fusarium</taxon>
        <taxon>Fusarium staphyleae species complex</taxon>
    </lineage>
</organism>
<feature type="active site" evidence="2 3">
    <location>
        <position position="224"/>
    </location>
</feature>
<dbReference type="Pfam" id="PF00648">
    <property type="entry name" value="Peptidase_C2"/>
    <property type="match status" value="1"/>
</dbReference>
<reference evidence="7" key="1">
    <citation type="journal article" date="2020" name="BMC Genomics">
        <title>Correction to: Identification and distribution of gene clusters required for synthesis of sphingolipid metabolism inhibitors in diverse species of the filamentous fungus Fusarium.</title>
        <authorList>
            <person name="Kim H.S."/>
            <person name="Lohmar J.M."/>
            <person name="Busman M."/>
            <person name="Brown D.W."/>
            <person name="Naumann T.A."/>
            <person name="Divon H.H."/>
            <person name="Lysoe E."/>
            <person name="Uhlig S."/>
            <person name="Proctor R.H."/>
        </authorList>
    </citation>
    <scope>NUCLEOTIDE SEQUENCE</scope>
    <source>
        <strain evidence="7">NRRL 22465</strain>
    </source>
</reference>
<dbReference type="Proteomes" id="UP000635477">
    <property type="component" value="Unassembled WGS sequence"/>
</dbReference>
<keyword evidence="3" id="KW-0788">Thiol protease</keyword>
<keyword evidence="8" id="KW-1185">Reference proteome</keyword>
<dbReference type="Gene3D" id="3.90.70.10">
    <property type="entry name" value="Cysteine proteinases"/>
    <property type="match status" value="1"/>
</dbReference>
<proteinExistence type="inferred from homology"/>
<evidence type="ECO:0000313" key="7">
    <source>
        <dbReference type="EMBL" id="KAF4977565.1"/>
    </source>
</evidence>
<feature type="region of interest" description="Disordered" evidence="5">
    <location>
        <begin position="1"/>
        <end position="26"/>
    </location>
</feature>
<dbReference type="InterPro" id="IPR038765">
    <property type="entry name" value="Papain-like_cys_pep_sf"/>
</dbReference>
<feature type="compositionally biased region" description="Basic and acidic residues" evidence="5">
    <location>
        <begin position="689"/>
        <end position="723"/>
    </location>
</feature>
<dbReference type="CDD" id="cd00044">
    <property type="entry name" value="CysPc"/>
    <property type="match status" value="1"/>
</dbReference>
<dbReference type="OrthoDB" id="424753at2759"/>
<dbReference type="GO" id="GO:0004198">
    <property type="term" value="F:calcium-dependent cysteine-type endopeptidase activity"/>
    <property type="evidence" value="ECO:0007669"/>
    <property type="project" value="InterPro"/>
</dbReference>
<keyword evidence="4" id="KW-0175">Coiled coil</keyword>
<reference evidence="7" key="2">
    <citation type="submission" date="2020-05" db="EMBL/GenBank/DDBJ databases">
        <authorList>
            <person name="Kim H.-S."/>
            <person name="Proctor R.H."/>
            <person name="Brown D.W."/>
        </authorList>
    </citation>
    <scope>NUCLEOTIDE SEQUENCE</scope>
    <source>
        <strain evidence="7">NRRL 22465</strain>
    </source>
</reference>
<dbReference type="InterPro" id="IPR001300">
    <property type="entry name" value="Peptidase_C2_calpain_cat"/>
</dbReference>
<feature type="compositionally biased region" description="Basic and acidic residues" evidence="5">
    <location>
        <begin position="734"/>
        <end position="771"/>
    </location>
</feature>
<protein>
    <recommendedName>
        <fullName evidence="6">Calpain catalytic domain-containing protein</fullName>
    </recommendedName>
</protein>
<dbReference type="InterPro" id="IPR000169">
    <property type="entry name" value="Pept_cys_AS"/>
</dbReference>
<evidence type="ECO:0000313" key="8">
    <source>
        <dbReference type="Proteomes" id="UP000635477"/>
    </source>
</evidence>
<feature type="compositionally biased region" description="Low complexity" evidence="5">
    <location>
        <begin position="817"/>
        <end position="831"/>
    </location>
</feature>
<dbReference type="AlphaFoldDB" id="A0A8H4XKD0"/>
<feature type="region of interest" description="Disordered" evidence="5">
    <location>
        <begin position="687"/>
        <end position="863"/>
    </location>
</feature>
<dbReference type="InterPro" id="IPR022684">
    <property type="entry name" value="Calpain_cysteine_protease"/>
</dbReference>
<feature type="coiled-coil region" evidence="4">
    <location>
        <begin position="653"/>
        <end position="684"/>
    </location>
</feature>
<evidence type="ECO:0000256" key="4">
    <source>
        <dbReference type="SAM" id="Coils"/>
    </source>
</evidence>
<dbReference type="PANTHER" id="PTHR10183:SF425">
    <property type="entry name" value="CALPAIN-5"/>
    <property type="match status" value="1"/>
</dbReference>
<feature type="compositionally biased region" description="Pro residues" evidence="5">
    <location>
        <begin position="1"/>
        <end position="15"/>
    </location>
</feature>
<evidence type="ECO:0000259" key="6">
    <source>
        <dbReference type="PROSITE" id="PS50203"/>
    </source>
</evidence>
<evidence type="ECO:0000256" key="5">
    <source>
        <dbReference type="SAM" id="MobiDB-lite"/>
    </source>
</evidence>
<dbReference type="PROSITE" id="PS00139">
    <property type="entry name" value="THIOL_PROTEASE_CYS"/>
    <property type="match status" value="1"/>
</dbReference>
<dbReference type="GO" id="GO:0006508">
    <property type="term" value="P:proteolysis"/>
    <property type="evidence" value="ECO:0007669"/>
    <property type="project" value="UniProtKB-KW"/>
</dbReference>
<feature type="compositionally biased region" description="Acidic residues" evidence="5">
    <location>
        <begin position="832"/>
        <end position="847"/>
    </location>
</feature>
<feature type="active site" evidence="2 3">
    <location>
        <position position="429"/>
    </location>
</feature>
<dbReference type="PANTHER" id="PTHR10183">
    <property type="entry name" value="CALPAIN"/>
    <property type="match status" value="1"/>
</dbReference>
<accession>A0A8H4XKD0</accession>
<dbReference type="SMART" id="SM00230">
    <property type="entry name" value="CysPc"/>
    <property type="match status" value="1"/>
</dbReference>
<feature type="active site" evidence="2 3">
    <location>
        <position position="404"/>
    </location>
</feature>
<dbReference type="SUPFAM" id="SSF54001">
    <property type="entry name" value="Cysteine proteinases"/>
    <property type="match status" value="1"/>
</dbReference>
<evidence type="ECO:0000256" key="2">
    <source>
        <dbReference type="PIRSR" id="PIRSR622684-1"/>
    </source>
</evidence>
<comment type="caution">
    <text evidence="7">The sequence shown here is derived from an EMBL/GenBank/DDBJ whole genome shotgun (WGS) entry which is preliminary data.</text>
</comment>
<dbReference type="PROSITE" id="PS50203">
    <property type="entry name" value="CALPAIN_CAT"/>
    <property type="match status" value="1"/>
</dbReference>
<sequence>MKPPRPPQPVPPGVQPPRRQKPKPLNPQALVSKFWSKYHSKAPGKVTSIFPQSLYESLLTDADSSYPKSRNAAKSYEAAAKECRARVRAVVRECERTNAIFSDPDFDVETDLFSYINNCLFGLVRPCIVDDDSDDESGHRRRRIDAGQVRRSLDTLKNSGVLTNNKLEIDVSNLRTYISQDKDCDAHPSKPGSVHRIPWIFENPQFTIGGFSSLDIKQGASGDCWWLAALATIAHRKDLMKKICVARDEECGVYGFVFHRDGEWISTVVDDNLYLTARDFGQDSQVYDSTGKKARHFKKQRQTGSESLFFAKCEDANETWLPLLEKAFAKVHGDYQALDGGWAGTAVEDLTGGVTTVVAGNRVLRKDRLWREMLGSDCEDGEFVFGLSASGPGDDYMNGLVLRHAYSILKATEVENENGDKVRLVKIRNPWGERSNNGHGEWHGPWSDGSKEWTSHMIQKLRHQFGDDGIFWMSYKDMLDNFKWIYRTRLFDERWTVAQQWTSVSVSWLTGYLKKKFIVEVKEDGMVVIVLSQLDDRYFKDLKGQYEFVLHFLVKSVDDATPICQVRPVHQWDRRSINCEIELEPGTYEVIPKIVAERNQYESTVQRVVKQAADRNPQKLRQIGQQYDLAHAKGGIMDEDEALRKKWDSEKMKKLKKKKNEQKKRQMDDAMRRMEEAMVQMRLEYAKCANDKSRDKERNDEPNPDKKSEEKPGEKDSGAEPKPDNSPPGCWPEDSLKSDSETQVKAEPPSETKKESSTVKSSQDSEDKRGDQSPPPANNHFQGPPSAPPPSSDDFLQRKLANKSMEADPIFTPPTEPSSDSETESAGADSESGSDSESNADDSDSDSDSGIGTIYPAPHGKRQPWNAVCVIGLRVYAQHAGVKVRLAEQKGDEAAGLVPSKGSPAGPSC</sequence>
<comment type="similarity">
    <text evidence="1">Belongs to the peptidase C2 family.</text>
</comment>
<dbReference type="EMBL" id="JABEYC010000431">
    <property type="protein sequence ID" value="KAF4977565.1"/>
    <property type="molecule type" value="Genomic_DNA"/>
</dbReference>
<feature type="domain" description="Calpain catalytic" evidence="6">
    <location>
        <begin position="196"/>
        <end position="491"/>
    </location>
</feature>
<keyword evidence="3" id="KW-0378">Hydrolase</keyword>
<evidence type="ECO:0000256" key="1">
    <source>
        <dbReference type="ARBA" id="ARBA00007623"/>
    </source>
</evidence>
<keyword evidence="3" id="KW-0645">Protease</keyword>